<sequence length="288" mass="31515">MDILDWPFRGTEALAAQVVTPHRLRTDFEMVHRNVYIPRGQNLTAVTRAVAAWLWSGRTATVAGLSAAALHRTAGIEDWLPAELNRRSRDNARGITVHSDTLADDEICVLNGISVTTPARTAFDLGRRKGLIAALSRLDALAHATDVKTADIELLAERHRGARGLVQLRQILPLVDGGSESPCQTRTRLILIRSGLPRPQTQIEVPAGARATLTRVAMGWREWRVALEFDSAPNGTAAAFRTRSIDPLARLEDCGWIIVRISAEMLGNRPDVVLARVRRALLAAGCPI</sequence>
<protein>
    <submittedName>
        <fullName evidence="1">Uncharacterized protein</fullName>
    </submittedName>
</protein>
<gene>
    <name evidence="1" type="ORF">MB901379_04065</name>
</gene>
<evidence type="ECO:0000313" key="2">
    <source>
        <dbReference type="Proteomes" id="UP000269998"/>
    </source>
</evidence>
<organism evidence="1 2">
    <name type="scientific">Mycobacterium basiliense</name>
    <dbReference type="NCBI Taxonomy" id="2094119"/>
    <lineage>
        <taxon>Bacteria</taxon>
        <taxon>Bacillati</taxon>
        <taxon>Actinomycetota</taxon>
        <taxon>Actinomycetes</taxon>
        <taxon>Mycobacteriales</taxon>
        <taxon>Mycobacteriaceae</taxon>
        <taxon>Mycobacterium</taxon>
    </lineage>
</organism>
<dbReference type="OrthoDB" id="3173471at2"/>
<dbReference type="Proteomes" id="UP000269998">
    <property type="component" value="Chromosome"/>
</dbReference>
<dbReference type="EMBL" id="LR130759">
    <property type="protein sequence ID" value="VDM90464.1"/>
    <property type="molecule type" value="Genomic_DNA"/>
</dbReference>
<reference evidence="2" key="1">
    <citation type="submission" date="2018-02" db="EMBL/GenBank/DDBJ databases">
        <authorList>
            <person name="Seth-Smith MB H."/>
            <person name="Seth-Smith H."/>
        </authorList>
    </citation>
    <scope>NUCLEOTIDE SEQUENCE [LARGE SCALE GENOMIC DNA]</scope>
</reference>
<accession>A0A447GJ27</accession>
<keyword evidence="2" id="KW-1185">Reference proteome</keyword>
<dbReference type="RefSeq" id="WP_158019323.1">
    <property type="nucleotide sequence ID" value="NZ_CBCSKE010000059.1"/>
</dbReference>
<name>A0A447GJ27_9MYCO</name>
<proteinExistence type="predicted"/>
<dbReference type="AlphaFoldDB" id="A0A447GJ27"/>
<dbReference type="KEGG" id="mbai:MB901379_04065"/>
<evidence type="ECO:0000313" key="1">
    <source>
        <dbReference type="EMBL" id="VDM90464.1"/>
    </source>
</evidence>